<reference evidence="4 5" key="1">
    <citation type="submission" date="2014-04" db="EMBL/GenBank/DDBJ databases">
        <authorList>
            <person name="Hornung B.V."/>
        </authorList>
    </citation>
    <scope>NUCLEOTIDE SEQUENCE [LARGE SCALE GENOMIC DNA]</scope>
    <source>
        <strain evidence="4 5">CRIB</strain>
    </source>
</reference>
<keyword evidence="3" id="KW-0996">Nickel insertion</keyword>
<comment type="subcellular location">
    <subcellularLocation>
        <location evidence="3">Cytoplasm</location>
    </subcellularLocation>
</comment>
<dbReference type="EMBL" id="LN555523">
    <property type="protein sequence ID" value="CED93990.1"/>
    <property type="molecule type" value="Genomic_DNA"/>
</dbReference>
<dbReference type="KEGG" id="ril:CRIB_1381"/>
<dbReference type="RefSeq" id="WP_180701549.1">
    <property type="nucleotide sequence ID" value="NZ_CAJUCR010000002.1"/>
</dbReference>
<dbReference type="GeneID" id="82205419"/>
<dbReference type="HAMAP" id="MF_01384">
    <property type="entry name" value="UreD"/>
    <property type="match status" value="1"/>
</dbReference>
<dbReference type="InterPro" id="IPR002669">
    <property type="entry name" value="UreD"/>
</dbReference>
<comment type="function">
    <text evidence="3">Required for maturation of urease via the functional incorporation of the urease nickel metallocenter.</text>
</comment>
<evidence type="ECO:0000313" key="4">
    <source>
        <dbReference type="EMBL" id="CED93990.1"/>
    </source>
</evidence>
<gene>
    <name evidence="3" type="primary">ureD</name>
    <name evidence="4" type="ORF">CRIB_1381</name>
</gene>
<dbReference type="PANTHER" id="PTHR33643">
    <property type="entry name" value="UREASE ACCESSORY PROTEIN D"/>
    <property type="match status" value="1"/>
</dbReference>
<keyword evidence="2 3" id="KW-0143">Chaperone</keyword>
<sequence>MSNKYAEISRVKIRTLNKNGKTILDDVYFTSPFKVAPPFYKSDDFIKVIIMSSSAGTMDGDVQEYDITLGDNTKMELTSQSFEKIHTMIEDEAKRECNIYIGKNSFFRYNLLPTIPFKDSAFKSNINIKLEDSSSKLIFMDIINCGRVAHGEKFKYKYYKSYVEVEYDNKLVYVDNTNYNPKEMDIENFGMYEGYTHFANILIANFTNNNEVLNTIREILKNSDVEGAASITQYNYISIKILGYNSDKLIQVSDKISEYLMNLDIN</sequence>
<keyword evidence="5" id="KW-1185">Reference proteome</keyword>
<evidence type="ECO:0000313" key="5">
    <source>
        <dbReference type="Proteomes" id="UP000245622"/>
    </source>
</evidence>
<accession>A0A1V1I194</accession>
<name>A0A1V1I194_9FIRM</name>
<dbReference type="Pfam" id="PF01774">
    <property type="entry name" value="UreD"/>
    <property type="match status" value="1"/>
</dbReference>
<evidence type="ECO:0000256" key="2">
    <source>
        <dbReference type="ARBA" id="ARBA00023186"/>
    </source>
</evidence>
<comment type="similarity">
    <text evidence="1 3">Belongs to the UreD family.</text>
</comment>
<protein>
    <recommendedName>
        <fullName evidence="3">Urease accessory protein UreD</fullName>
    </recommendedName>
</protein>
<dbReference type="Proteomes" id="UP000245622">
    <property type="component" value="Chromosome 1"/>
</dbReference>
<dbReference type="GO" id="GO:0005737">
    <property type="term" value="C:cytoplasm"/>
    <property type="evidence" value="ECO:0007669"/>
    <property type="project" value="UniProtKB-SubCell"/>
</dbReference>
<dbReference type="PANTHER" id="PTHR33643:SF1">
    <property type="entry name" value="UREASE ACCESSORY PROTEIN D"/>
    <property type="match status" value="1"/>
</dbReference>
<proteinExistence type="inferred from homology"/>
<evidence type="ECO:0000256" key="3">
    <source>
        <dbReference type="HAMAP-Rule" id="MF_01384"/>
    </source>
</evidence>
<organism evidence="4 5">
    <name type="scientific">Romboutsia ilealis</name>
    <dbReference type="NCBI Taxonomy" id="1115758"/>
    <lineage>
        <taxon>Bacteria</taxon>
        <taxon>Bacillati</taxon>
        <taxon>Bacillota</taxon>
        <taxon>Clostridia</taxon>
        <taxon>Peptostreptococcales</taxon>
        <taxon>Peptostreptococcaceae</taxon>
        <taxon>Romboutsia</taxon>
    </lineage>
</organism>
<evidence type="ECO:0000256" key="1">
    <source>
        <dbReference type="ARBA" id="ARBA00007177"/>
    </source>
</evidence>
<dbReference type="GO" id="GO:0016151">
    <property type="term" value="F:nickel cation binding"/>
    <property type="evidence" value="ECO:0007669"/>
    <property type="project" value="UniProtKB-UniRule"/>
</dbReference>
<comment type="subunit">
    <text evidence="3">UreD, UreF and UreG form a complex that acts as a GTP-hydrolysis-dependent molecular chaperone, activating the urease apoprotein by helping to assemble the nickel containing metallocenter of UreC. The UreE protein probably delivers the nickel.</text>
</comment>
<dbReference type="AlphaFoldDB" id="A0A1V1I194"/>
<keyword evidence="3" id="KW-0963">Cytoplasm</keyword>